<dbReference type="EMBL" id="ML977344">
    <property type="protein sequence ID" value="KAF2108999.1"/>
    <property type="molecule type" value="Genomic_DNA"/>
</dbReference>
<dbReference type="Pfam" id="PF12697">
    <property type="entry name" value="Abhydrolase_6"/>
    <property type="match status" value="1"/>
</dbReference>
<protein>
    <submittedName>
        <fullName evidence="2">Alpha/Beta hydrolase protein</fullName>
    </submittedName>
</protein>
<dbReference type="InterPro" id="IPR000073">
    <property type="entry name" value="AB_hydrolase_1"/>
</dbReference>
<dbReference type="PANTHER" id="PTHR37017">
    <property type="entry name" value="AB HYDROLASE-1 DOMAIN-CONTAINING PROTEIN-RELATED"/>
    <property type="match status" value="1"/>
</dbReference>
<feature type="domain" description="AB hydrolase-1" evidence="1">
    <location>
        <begin position="7"/>
        <end position="272"/>
    </location>
</feature>
<dbReference type="InterPro" id="IPR029058">
    <property type="entry name" value="AB_hydrolase_fold"/>
</dbReference>
<sequence>MSPKPAIVLVHGSYHTPQVYASFLSALQAEGFETYCPQLPVSAPENLTPDPSNPTYDYDVKDFQSHPTQDQDAERIKTLLAHLIKEQGKEVLLLAHSSGGWTTHEAALPSFQKPTRAKEGKQGGIIGWFGISAFLIQPGESVWSTFAAAASSSSDAEEQETAKTWFAYHPSSNLTTIVEPEYWFFHDIPASEAEKWSKTLTACPQLQTPLTNDAYPTLPGAYVVCEEDRVLLPDYQIGMIKGAEARGGRKIVQYRVKGGHEAFLSKAGDIVDAVVDFIWKCT</sequence>
<evidence type="ECO:0000313" key="2">
    <source>
        <dbReference type="EMBL" id="KAF2108999.1"/>
    </source>
</evidence>
<keyword evidence="2" id="KW-0378">Hydrolase</keyword>
<proteinExistence type="predicted"/>
<name>A0A6A5YP33_9PLEO</name>
<gene>
    <name evidence="2" type="ORF">BDV96DRAFT_586363</name>
</gene>
<dbReference type="AlphaFoldDB" id="A0A6A5YP33"/>
<dbReference type="PANTHER" id="PTHR37017:SF11">
    <property type="entry name" value="ESTERASE_LIPASE_THIOESTERASE DOMAIN-CONTAINING PROTEIN"/>
    <property type="match status" value="1"/>
</dbReference>
<dbReference type="Proteomes" id="UP000799770">
    <property type="component" value="Unassembled WGS sequence"/>
</dbReference>
<dbReference type="OrthoDB" id="1263307at2759"/>
<dbReference type="SUPFAM" id="SSF53474">
    <property type="entry name" value="alpha/beta-Hydrolases"/>
    <property type="match status" value="1"/>
</dbReference>
<evidence type="ECO:0000259" key="1">
    <source>
        <dbReference type="Pfam" id="PF12697"/>
    </source>
</evidence>
<dbReference type="InterPro" id="IPR052897">
    <property type="entry name" value="Sec-Metab_Biosynth_Hydrolase"/>
</dbReference>
<organism evidence="2 3">
    <name type="scientific">Lophiotrema nucula</name>
    <dbReference type="NCBI Taxonomy" id="690887"/>
    <lineage>
        <taxon>Eukaryota</taxon>
        <taxon>Fungi</taxon>
        <taxon>Dikarya</taxon>
        <taxon>Ascomycota</taxon>
        <taxon>Pezizomycotina</taxon>
        <taxon>Dothideomycetes</taxon>
        <taxon>Pleosporomycetidae</taxon>
        <taxon>Pleosporales</taxon>
        <taxon>Lophiotremataceae</taxon>
        <taxon>Lophiotrema</taxon>
    </lineage>
</organism>
<dbReference type="GO" id="GO:0016787">
    <property type="term" value="F:hydrolase activity"/>
    <property type="evidence" value="ECO:0007669"/>
    <property type="project" value="UniProtKB-KW"/>
</dbReference>
<dbReference type="Gene3D" id="3.40.50.1820">
    <property type="entry name" value="alpha/beta hydrolase"/>
    <property type="match status" value="1"/>
</dbReference>
<keyword evidence="3" id="KW-1185">Reference proteome</keyword>
<reference evidence="2" key="1">
    <citation type="journal article" date="2020" name="Stud. Mycol.">
        <title>101 Dothideomycetes genomes: a test case for predicting lifestyles and emergence of pathogens.</title>
        <authorList>
            <person name="Haridas S."/>
            <person name="Albert R."/>
            <person name="Binder M."/>
            <person name="Bloem J."/>
            <person name="Labutti K."/>
            <person name="Salamov A."/>
            <person name="Andreopoulos B."/>
            <person name="Baker S."/>
            <person name="Barry K."/>
            <person name="Bills G."/>
            <person name="Bluhm B."/>
            <person name="Cannon C."/>
            <person name="Castanera R."/>
            <person name="Culley D."/>
            <person name="Daum C."/>
            <person name="Ezra D."/>
            <person name="Gonzalez J."/>
            <person name="Henrissat B."/>
            <person name="Kuo A."/>
            <person name="Liang C."/>
            <person name="Lipzen A."/>
            <person name="Lutzoni F."/>
            <person name="Magnuson J."/>
            <person name="Mondo S."/>
            <person name="Nolan M."/>
            <person name="Ohm R."/>
            <person name="Pangilinan J."/>
            <person name="Park H.-J."/>
            <person name="Ramirez L."/>
            <person name="Alfaro M."/>
            <person name="Sun H."/>
            <person name="Tritt A."/>
            <person name="Yoshinaga Y."/>
            <person name="Zwiers L.-H."/>
            <person name="Turgeon B."/>
            <person name="Goodwin S."/>
            <person name="Spatafora J."/>
            <person name="Crous P."/>
            <person name="Grigoriev I."/>
        </authorList>
    </citation>
    <scope>NUCLEOTIDE SEQUENCE</scope>
    <source>
        <strain evidence="2">CBS 627.86</strain>
    </source>
</reference>
<evidence type="ECO:0000313" key="3">
    <source>
        <dbReference type="Proteomes" id="UP000799770"/>
    </source>
</evidence>
<accession>A0A6A5YP33</accession>